<dbReference type="AlphaFoldDB" id="A0A6C0K6E5"/>
<protein>
    <submittedName>
        <fullName evidence="1">Uncharacterized protein</fullName>
    </submittedName>
</protein>
<reference evidence="1" key="1">
    <citation type="journal article" date="2020" name="Nature">
        <title>Giant virus diversity and host interactions through global metagenomics.</title>
        <authorList>
            <person name="Schulz F."/>
            <person name="Roux S."/>
            <person name="Paez-Espino D."/>
            <person name="Jungbluth S."/>
            <person name="Walsh D.A."/>
            <person name="Denef V.J."/>
            <person name="McMahon K.D."/>
            <person name="Konstantinidis K.T."/>
            <person name="Eloe-Fadrosh E.A."/>
            <person name="Kyrpides N.C."/>
            <person name="Woyke T."/>
        </authorList>
    </citation>
    <scope>NUCLEOTIDE SEQUENCE</scope>
    <source>
        <strain evidence="1">GVMAG-S-1101178-73</strain>
    </source>
</reference>
<name>A0A6C0K6E5_9ZZZZ</name>
<organism evidence="1">
    <name type="scientific">viral metagenome</name>
    <dbReference type="NCBI Taxonomy" id="1070528"/>
    <lineage>
        <taxon>unclassified sequences</taxon>
        <taxon>metagenomes</taxon>
        <taxon>organismal metagenomes</taxon>
    </lineage>
</organism>
<evidence type="ECO:0000313" key="1">
    <source>
        <dbReference type="EMBL" id="QHU13635.1"/>
    </source>
</evidence>
<proteinExistence type="predicted"/>
<sequence>MSEVIVCMLFVFYMLKNILEFFKTNDVMVLDIIDRYMATHKQHNRMEILDNNYIRREYRPRITGHYGHY</sequence>
<accession>A0A6C0K6E5</accession>
<dbReference type="EMBL" id="MN740823">
    <property type="protein sequence ID" value="QHU13635.1"/>
    <property type="molecule type" value="Genomic_DNA"/>
</dbReference>